<sequence>MTSVISILCGGLTSPFGQSATARVRGRTDAASVRLAVARDPGMMWATYLPAQAPTAEGVFDFTITGLAPNMQRYYYAVECDGDLDLTKVGTFQTFPEEGSKRNHRIIVGNCLGGDWLDPRWMTNYTSNSPVLDIIAREDALLTNIIGDWGYNDYYLTNNGISDSVANSRAFIAENLLRPRQQALFLRRPMNWFWDDHDWGVDDGDKTTPSRAFKNQVYRETMPHYLLPSSTGFGIWHSFMIGDVLHIATDLRTDRDPNTDADGVGKRMMSAEQEAWFEDLLIAASTDPLVGDVIWYSSSPWLGAVGVNGQTTASLFDHWALFSYQRDRLAAMIEAFKMQSGKAFAMVHGDIHALAYDDGSNNSWGGFPVYACGAIDSPPNVRGGPFSGGYSTGAARYMRLDKSYYPGGSLTTMEGRIWDTTWKKMAYGAPLGFLPAVTA</sequence>
<feature type="domain" description="PhoD-like phosphatase metallophosphatase" evidence="1">
    <location>
        <begin position="169"/>
        <end position="357"/>
    </location>
</feature>
<name>A0A2S8BAF3_9SPHN</name>
<accession>A0A2S8BAF3</accession>
<dbReference type="InterPro" id="IPR038607">
    <property type="entry name" value="PhoD-like_sf"/>
</dbReference>
<dbReference type="Proteomes" id="UP000238954">
    <property type="component" value="Chromosome"/>
</dbReference>
<dbReference type="SUPFAM" id="SSF56300">
    <property type="entry name" value="Metallo-dependent phosphatases"/>
    <property type="match status" value="1"/>
</dbReference>
<reference evidence="3" key="1">
    <citation type="submission" date="2017-11" db="EMBL/GenBank/DDBJ databases">
        <title>The complete genome sequence of Sphingopyxis pomeranensis sp. nov. strain WS5A3p.</title>
        <authorList>
            <person name="Kaminski M.A."/>
        </authorList>
    </citation>
    <scope>NUCLEOTIDE SEQUENCE [LARGE SCALE GENOMIC DNA]</scope>
    <source>
        <strain evidence="3">WS5A3p</strain>
    </source>
</reference>
<dbReference type="AlphaFoldDB" id="A0A2S8BAF3"/>
<dbReference type="InterPro" id="IPR018946">
    <property type="entry name" value="PhoD-like_MPP"/>
</dbReference>
<organism evidence="2 3">
    <name type="scientific">Sphingopyxis lindanitolerans</name>
    <dbReference type="NCBI Taxonomy" id="2054227"/>
    <lineage>
        <taxon>Bacteria</taxon>
        <taxon>Pseudomonadati</taxon>
        <taxon>Pseudomonadota</taxon>
        <taxon>Alphaproteobacteria</taxon>
        <taxon>Sphingomonadales</taxon>
        <taxon>Sphingomonadaceae</taxon>
        <taxon>Sphingopyxis</taxon>
    </lineage>
</organism>
<proteinExistence type="predicted"/>
<dbReference type="Pfam" id="PF09423">
    <property type="entry name" value="PhoD"/>
    <property type="match status" value="1"/>
</dbReference>
<gene>
    <name evidence="2" type="ORF">CVO77_00195</name>
</gene>
<dbReference type="EMBL" id="PHFW01000001">
    <property type="protein sequence ID" value="PQM29395.1"/>
    <property type="molecule type" value="Genomic_DNA"/>
</dbReference>
<evidence type="ECO:0000313" key="3">
    <source>
        <dbReference type="Proteomes" id="UP000238954"/>
    </source>
</evidence>
<dbReference type="RefSeq" id="WP_105997353.1">
    <property type="nucleotide sequence ID" value="NZ_CM009578.1"/>
</dbReference>
<evidence type="ECO:0000259" key="1">
    <source>
        <dbReference type="Pfam" id="PF09423"/>
    </source>
</evidence>
<evidence type="ECO:0000313" key="2">
    <source>
        <dbReference type="EMBL" id="PQM29395.1"/>
    </source>
</evidence>
<dbReference type="InterPro" id="IPR029052">
    <property type="entry name" value="Metallo-depent_PP-like"/>
</dbReference>
<dbReference type="PANTHER" id="PTHR33987">
    <property type="entry name" value="CALCINEURIN-LIKE METALLO-PHOSPHOESTERASE SUPERFAMILY PROTEIN"/>
    <property type="match status" value="1"/>
</dbReference>
<protein>
    <recommendedName>
        <fullName evidence="1">PhoD-like phosphatase metallophosphatase domain-containing protein</fullName>
    </recommendedName>
</protein>
<keyword evidence="3" id="KW-1185">Reference proteome</keyword>
<dbReference type="PANTHER" id="PTHR33987:SF1">
    <property type="entry name" value="CALCINEURIN-LIKE METALLO-PHOSPHOESTERASE SUPERFAMILY PROTEIN"/>
    <property type="match status" value="1"/>
</dbReference>
<dbReference type="OrthoDB" id="327733at2"/>
<dbReference type="Gene3D" id="3.60.21.70">
    <property type="entry name" value="PhoD-like phosphatase"/>
    <property type="match status" value="1"/>
</dbReference>
<comment type="caution">
    <text evidence="2">The sequence shown here is derived from an EMBL/GenBank/DDBJ whole genome shotgun (WGS) entry which is preliminary data.</text>
</comment>